<dbReference type="Proteomes" id="UP000005306">
    <property type="component" value="Unassembled WGS sequence"/>
</dbReference>
<dbReference type="Pfam" id="PF00300">
    <property type="entry name" value="His_Phos_1"/>
    <property type="match status" value="2"/>
</dbReference>
<sequence length="264" mass="31126">MFFNLFIIILFILFILFILSVIRIYQMAHLILVRHGQSEWNLEKRFTGWVDVDLTGQGKLEACKAGENIKETKIDIDYFYSSFQLRAINTLKFIQDTLRDKREPVKAWQLNERHYGALTGLNKDEMKEKLGEDKIHAFRRSWDIKPNPLSRNNPYHPLNIEVYKSIPKENIPDTESLKDTYDRVMKFYIDEIQMKLKNDKNILISAHGNSIRALCKFLFKLDNQRITLLEIPTGNPLLINLDSKQNIKECTYLNQDRAKDLLVF</sequence>
<feature type="active site" description="Tele-phosphohistidine intermediate" evidence="5 6">
    <location>
        <position position="35"/>
    </location>
</feature>
<evidence type="ECO:0000256" key="5">
    <source>
        <dbReference type="HAMAP-Rule" id="MF_01039"/>
    </source>
</evidence>
<organism evidence="11 12">
    <name type="scientific">Pelagibacter ubique (strain HTCC1002)</name>
    <dbReference type="NCBI Taxonomy" id="314261"/>
    <lineage>
        <taxon>Bacteria</taxon>
        <taxon>Pseudomonadati</taxon>
        <taxon>Pseudomonadota</taxon>
        <taxon>Alphaproteobacteria</taxon>
        <taxon>Candidatus Pelagibacterales</taxon>
        <taxon>Candidatus Pelagibacteraceae</taxon>
        <taxon>Candidatus Pelagibacter</taxon>
    </lineage>
</organism>
<feature type="binding site" evidence="5 7">
    <location>
        <begin position="47"/>
        <end position="48"/>
    </location>
    <ligand>
        <name>substrate</name>
    </ligand>
</feature>
<evidence type="ECO:0000256" key="8">
    <source>
        <dbReference type="PIRSR" id="PIRSR613078-3"/>
    </source>
</evidence>
<comment type="pathway">
    <text evidence="5 9">Carbohydrate degradation; glycolysis; pyruvate from D-glyceraldehyde 3-phosphate: step 3/5.</text>
</comment>
<feature type="binding site" evidence="5 7">
    <location>
        <begin position="139"/>
        <end position="140"/>
    </location>
    <ligand>
        <name>substrate</name>
    </ligand>
</feature>
<reference evidence="11 12" key="1">
    <citation type="submission" date="2006-04" db="EMBL/GenBank/DDBJ databases">
        <authorList>
            <person name="Giovannoni S.J."/>
            <person name="Cho J.-C."/>
            <person name="Ferriera S."/>
            <person name="Johnson J."/>
            <person name="Kravitz S."/>
            <person name="Halpern A."/>
            <person name="Remington K."/>
            <person name="Beeson K."/>
            <person name="Tran B."/>
            <person name="Rogers Y.-H."/>
            <person name="Friedman R."/>
            <person name="Venter J.C."/>
        </authorList>
    </citation>
    <scope>NUCLEOTIDE SEQUENCE [LARGE SCALE GENOMIC DNA]</scope>
    <source>
        <strain evidence="11 12">HTCC1002</strain>
    </source>
</reference>
<evidence type="ECO:0000256" key="1">
    <source>
        <dbReference type="ARBA" id="ARBA00006717"/>
    </source>
</evidence>
<dbReference type="HOGENOM" id="CLU_033323_1_5_5"/>
<dbReference type="AlphaFoldDB" id="Q1V0U8"/>
<evidence type="ECO:0000256" key="6">
    <source>
        <dbReference type="PIRSR" id="PIRSR613078-1"/>
    </source>
</evidence>
<evidence type="ECO:0000313" key="12">
    <source>
        <dbReference type="Proteomes" id="UP000005306"/>
    </source>
</evidence>
<dbReference type="PANTHER" id="PTHR11931">
    <property type="entry name" value="PHOSPHOGLYCERATE MUTASE"/>
    <property type="match status" value="1"/>
</dbReference>
<feature type="binding site" evidence="5 7">
    <location>
        <begin position="208"/>
        <end position="209"/>
    </location>
    <ligand>
        <name>substrate</name>
    </ligand>
</feature>
<dbReference type="EMBL" id="AAPV01000001">
    <property type="protein sequence ID" value="EAS85130.1"/>
    <property type="molecule type" value="Genomic_DNA"/>
</dbReference>
<dbReference type="NCBIfam" id="TIGR01258">
    <property type="entry name" value="pgm_1"/>
    <property type="match status" value="1"/>
</dbReference>
<feature type="active site" description="Proton donor/acceptor" evidence="5 6">
    <location>
        <position position="112"/>
    </location>
</feature>
<dbReference type="InterPro" id="IPR013078">
    <property type="entry name" value="His_Pase_superF_clade-1"/>
</dbReference>
<feature type="binding site" evidence="5 7">
    <location>
        <begin position="112"/>
        <end position="115"/>
    </location>
    <ligand>
        <name>substrate</name>
    </ligand>
</feature>
<keyword evidence="10" id="KW-0472">Membrane</keyword>
<comment type="caution">
    <text evidence="11">The sequence shown here is derived from an EMBL/GenBank/DDBJ whole genome shotgun (WGS) entry which is preliminary data.</text>
</comment>
<gene>
    <name evidence="5" type="primary">gpmA</name>
    <name evidence="11" type="ORF">PU1002_05396</name>
</gene>
<dbReference type="EC" id="5.4.2.11" evidence="5 9"/>
<dbReference type="InterPro" id="IPR029033">
    <property type="entry name" value="His_PPase_superfam"/>
</dbReference>
<feature type="site" description="Transition state stabilizer" evidence="5 8">
    <location>
        <position position="207"/>
    </location>
</feature>
<evidence type="ECO:0000256" key="3">
    <source>
        <dbReference type="ARBA" id="ARBA00023152"/>
    </source>
</evidence>
<dbReference type="UniPathway" id="UPA00109">
    <property type="reaction ID" value="UER00186"/>
</dbReference>
<comment type="similarity">
    <text evidence="1 5">Belongs to the phosphoglycerate mutase family. BPG-dependent PGAM subfamily.</text>
</comment>
<evidence type="ECO:0000256" key="2">
    <source>
        <dbReference type="ARBA" id="ARBA00022432"/>
    </source>
</evidence>
<keyword evidence="4 5" id="KW-0413">Isomerase</keyword>
<feature type="binding site" evidence="5 7">
    <location>
        <position position="86"/>
    </location>
    <ligand>
        <name>substrate</name>
    </ligand>
</feature>
<comment type="catalytic activity">
    <reaction evidence="5 9">
        <text>(2R)-2-phosphoglycerate = (2R)-3-phosphoglycerate</text>
        <dbReference type="Rhea" id="RHEA:15901"/>
        <dbReference type="ChEBI" id="CHEBI:58272"/>
        <dbReference type="ChEBI" id="CHEBI:58289"/>
        <dbReference type="EC" id="5.4.2.11"/>
    </reaction>
</comment>
<dbReference type="CDD" id="cd07067">
    <property type="entry name" value="HP_PGM_like"/>
    <property type="match status" value="1"/>
</dbReference>
<name>Q1V0U8_PELU1</name>
<dbReference type="GO" id="GO:0006096">
    <property type="term" value="P:glycolytic process"/>
    <property type="evidence" value="ECO:0007669"/>
    <property type="project" value="UniProtKB-UniRule"/>
</dbReference>
<evidence type="ECO:0000256" key="10">
    <source>
        <dbReference type="SAM" id="Phobius"/>
    </source>
</evidence>
<dbReference type="InterPro" id="IPR005952">
    <property type="entry name" value="Phosphogly_mut1"/>
</dbReference>
<dbReference type="PROSITE" id="PS00175">
    <property type="entry name" value="PG_MUTASE"/>
    <property type="match status" value="1"/>
</dbReference>
<keyword evidence="2 5" id="KW-0312">Gluconeogenesis</keyword>
<dbReference type="InterPro" id="IPR001345">
    <property type="entry name" value="PG/BPGM_mutase_AS"/>
</dbReference>
<keyword evidence="10" id="KW-1133">Transmembrane helix</keyword>
<feature type="binding site" evidence="5 7">
    <location>
        <begin position="34"/>
        <end position="41"/>
    </location>
    <ligand>
        <name>substrate</name>
    </ligand>
</feature>
<dbReference type="GO" id="GO:0004619">
    <property type="term" value="F:phosphoglycerate mutase activity"/>
    <property type="evidence" value="ECO:0007669"/>
    <property type="project" value="UniProtKB-UniRule"/>
</dbReference>
<evidence type="ECO:0000256" key="7">
    <source>
        <dbReference type="PIRSR" id="PIRSR613078-2"/>
    </source>
</evidence>
<proteinExistence type="inferred from homology"/>
<dbReference type="Gene3D" id="3.40.50.1240">
    <property type="entry name" value="Phosphoglycerate mutase-like"/>
    <property type="match status" value="1"/>
</dbReference>
<feature type="transmembrane region" description="Helical" evidence="10">
    <location>
        <begin position="6"/>
        <end position="25"/>
    </location>
</feature>
<comment type="function">
    <text evidence="5 9">Catalyzes the interconversion of 2-phosphoglycerate and 3-phosphoglycerate.</text>
</comment>
<protein>
    <recommendedName>
        <fullName evidence="5 9">2,3-bisphosphoglycerate-dependent phosphoglycerate mutase</fullName>
        <shortName evidence="5">BPG-dependent PGAM</shortName>
        <shortName evidence="5">PGAM</shortName>
        <shortName evidence="5">Phosphoglyceromutase</shortName>
        <shortName evidence="5">dPGM</shortName>
        <ecNumber evidence="5 9">5.4.2.11</ecNumber>
    </recommendedName>
</protein>
<keyword evidence="10" id="KW-0812">Transmembrane</keyword>
<feature type="binding site" evidence="5 7">
    <location>
        <position position="123"/>
    </location>
    <ligand>
        <name>substrate</name>
    </ligand>
</feature>
<evidence type="ECO:0000256" key="4">
    <source>
        <dbReference type="ARBA" id="ARBA00023235"/>
    </source>
</evidence>
<keyword evidence="3 5" id="KW-0324">Glycolysis</keyword>
<dbReference type="SMART" id="SM00855">
    <property type="entry name" value="PGAM"/>
    <property type="match status" value="1"/>
</dbReference>
<comment type="subunit">
    <text evidence="5">Homodimer.</text>
</comment>
<dbReference type="HAMAP" id="MF_01039">
    <property type="entry name" value="PGAM_GpmA"/>
    <property type="match status" value="1"/>
</dbReference>
<dbReference type="GO" id="GO:0006094">
    <property type="term" value="P:gluconeogenesis"/>
    <property type="evidence" value="ECO:0007669"/>
    <property type="project" value="UniProtKB-UniRule"/>
</dbReference>
<evidence type="ECO:0000256" key="9">
    <source>
        <dbReference type="RuleBase" id="RU004512"/>
    </source>
</evidence>
<evidence type="ECO:0000313" key="11">
    <source>
        <dbReference type="EMBL" id="EAS85130.1"/>
    </source>
</evidence>
<accession>Q1V0U8</accession>
<dbReference type="SUPFAM" id="SSF53254">
    <property type="entry name" value="Phosphoglycerate mutase-like"/>
    <property type="match status" value="1"/>
</dbReference>